<accession>A0ABS1W6Y0</accession>
<organism evidence="1 2">
    <name type="scientific">Legionella bononiensis</name>
    <dbReference type="NCBI Taxonomy" id="2793102"/>
    <lineage>
        <taxon>Bacteria</taxon>
        <taxon>Pseudomonadati</taxon>
        <taxon>Pseudomonadota</taxon>
        <taxon>Gammaproteobacteria</taxon>
        <taxon>Legionellales</taxon>
        <taxon>Legionellaceae</taxon>
        <taxon>Legionella</taxon>
    </lineage>
</organism>
<keyword evidence="2" id="KW-1185">Reference proteome</keyword>
<dbReference type="EMBL" id="JADWVN010000003">
    <property type="protein sequence ID" value="MBL7525124.1"/>
    <property type="molecule type" value="Genomic_DNA"/>
</dbReference>
<protein>
    <submittedName>
        <fullName evidence="1">Uncharacterized protein</fullName>
    </submittedName>
</protein>
<gene>
    <name evidence="1" type="ORF">I5282_00895</name>
</gene>
<dbReference type="RefSeq" id="WP_203113905.1">
    <property type="nucleotide sequence ID" value="NZ_JADWVM010000018.1"/>
</dbReference>
<proteinExistence type="predicted"/>
<comment type="caution">
    <text evidence="1">The sequence shown here is derived from an EMBL/GenBank/DDBJ whole genome shotgun (WGS) entry which is preliminary data.</text>
</comment>
<dbReference type="Proteomes" id="UP000809910">
    <property type="component" value="Unassembled WGS sequence"/>
</dbReference>
<sequence>MYVKFSFLETEVKFPVCWGGLIVNVVGTPSIVAHLPKHVSANTYIVNNPCPKSEVDDLLDAAKAERDAKAVDSIKSQKSDYKFAEQIAQSIKTEQYLLHQYIKVMNNNELNVDSGGYVGQFNSSNEDKVLIVKDYYYDCGSVSKKDVERSLNILTVLFNNFNVSECGTGNGIMILATDLYPKFNPILEIFNKTISCVKNALPEFIGTILAAIGLHRISEPVAARNAQEISDETSSAAPASKMR</sequence>
<reference evidence="1 2" key="1">
    <citation type="submission" date="2020-12" db="EMBL/GenBank/DDBJ databases">
        <title>WGS of Legionella: environmental sample.</title>
        <authorList>
            <person name="Cristino S."/>
            <person name="Girolamini L."/>
            <person name="Salaris S."/>
            <person name="Pascale M.R."/>
            <person name="Mazzotta M."/>
            <person name="Orsini M."/>
            <person name="Grottola A."/>
        </authorList>
    </citation>
    <scope>NUCLEOTIDE SEQUENCE [LARGE SCALE GENOMIC DNA]</scope>
    <source>
        <strain evidence="1 2">30cs62</strain>
    </source>
</reference>
<name>A0ABS1W6Y0_9GAMM</name>
<evidence type="ECO:0000313" key="1">
    <source>
        <dbReference type="EMBL" id="MBL7525124.1"/>
    </source>
</evidence>
<evidence type="ECO:0000313" key="2">
    <source>
        <dbReference type="Proteomes" id="UP000809910"/>
    </source>
</evidence>